<evidence type="ECO:0000313" key="1">
    <source>
        <dbReference type="EMBL" id="TDC35293.1"/>
    </source>
</evidence>
<keyword evidence="2" id="KW-1185">Reference proteome</keyword>
<dbReference type="Proteomes" id="UP000295075">
    <property type="component" value="Unassembled WGS sequence"/>
</dbReference>
<evidence type="ECO:0000313" key="2">
    <source>
        <dbReference type="Proteomes" id="UP000295075"/>
    </source>
</evidence>
<dbReference type="RefSeq" id="WP_132400716.1">
    <property type="nucleotide sequence ID" value="NZ_SMKA01000003.1"/>
</dbReference>
<dbReference type="AlphaFoldDB" id="A0A4R4QJ20"/>
<protein>
    <submittedName>
        <fullName evidence="1">Uncharacterized protein</fullName>
    </submittedName>
</protein>
<accession>A0A4R4QJ20</accession>
<reference evidence="1 2" key="1">
    <citation type="submission" date="2019-03" db="EMBL/GenBank/DDBJ databases">
        <title>Draft genome sequences of novel Actinobacteria.</title>
        <authorList>
            <person name="Sahin N."/>
            <person name="Ay H."/>
            <person name="Saygin H."/>
        </authorList>
    </citation>
    <scope>NUCLEOTIDE SEQUENCE [LARGE SCALE GENOMIC DNA]</scope>
    <source>
        <strain evidence="1 2">JCM 30547</strain>
    </source>
</reference>
<dbReference type="EMBL" id="SMKA01000003">
    <property type="protein sequence ID" value="TDC35293.1"/>
    <property type="molecule type" value="Genomic_DNA"/>
</dbReference>
<sequence>MSSVEMSPPPLLRTVTEYGTDYDLRRWSDELRTDPRWDSRYVVAWEKGKAVGCLPIWRSALPAPPSTFLIQQLATMGLSADQPYLHLGGHSRLIGGATVVARADRWATEECLGKLISAACSVATDLRIRPVAQYVPHAQLPAFLANWPTRPQVTAADVFSRLDLRWSPVGEPQHRLKRVRQQWKRDTRDLRELHALGLRSRWTAVSRELIAEAGPLVAAVAERNGRTIDHRLAGYEITKWWRFEPASATALSIRDGAGRLLGVTFARRHESALELYEVGMADTFADRRSLYASLGFTEPMRFCLDAGLTVLELGVGHPVPKQIRGAQQEPLWHLS</sequence>
<dbReference type="OrthoDB" id="4066554at2"/>
<proteinExistence type="predicted"/>
<name>A0A4R4QJ20_9ACTN</name>
<comment type="caution">
    <text evidence="1">The sequence shown here is derived from an EMBL/GenBank/DDBJ whole genome shotgun (WGS) entry which is preliminary data.</text>
</comment>
<gene>
    <name evidence="1" type="ORF">E1261_01820</name>
</gene>
<organism evidence="1 2">
    <name type="scientific">Kribbella albertanoniae</name>
    <dbReference type="NCBI Taxonomy" id="1266829"/>
    <lineage>
        <taxon>Bacteria</taxon>
        <taxon>Bacillati</taxon>
        <taxon>Actinomycetota</taxon>
        <taxon>Actinomycetes</taxon>
        <taxon>Propionibacteriales</taxon>
        <taxon>Kribbellaceae</taxon>
        <taxon>Kribbella</taxon>
    </lineage>
</organism>